<feature type="compositionally biased region" description="Low complexity" evidence="1">
    <location>
        <begin position="20"/>
        <end position="35"/>
    </location>
</feature>
<organism evidence="2 3">
    <name type="scientific">Mycolicibacterium phlei DSM 43239 = CCUG 21000</name>
    <dbReference type="NCBI Taxonomy" id="1226750"/>
    <lineage>
        <taxon>Bacteria</taxon>
        <taxon>Bacillati</taxon>
        <taxon>Actinomycetota</taxon>
        <taxon>Actinomycetes</taxon>
        <taxon>Mycobacteriales</taxon>
        <taxon>Mycobacteriaceae</taxon>
        <taxon>Mycolicibacterium</taxon>
    </lineage>
</organism>
<gene>
    <name evidence="2" type="ORF">MPHL21000_22950</name>
</gene>
<protein>
    <submittedName>
        <fullName evidence="2">Uncharacterized protein</fullName>
    </submittedName>
</protein>
<evidence type="ECO:0000313" key="2">
    <source>
        <dbReference type="EMBL" id="KAB7752099.1"/>
    </source>
</evidence>
<proteinExistence type="predicted"/>
<name>A0A5N5UUC3_MYCPH</name>
<evidence type="ECO:0000313" key="3">
    <source>
        <dbReference type="Proteomes" id="UP000325690"/>
    </source>
</evidence>
<feature type="compositionally biased region" description="Low complexity" evidence="1">
    <location>
        <begin position="67"/>
        <end position="97"/>
    </location>
</feature>
<comment type="caution">
    <text evidence="2">The sequence shown here is derived from an EMBL/GenBank/DDBJ whole genome shotgun (WGS) entry which is preliminary data.</text>
</comment>
<accession>A0A5N5UUC3</accession>
<dbReference type="AlphaFoldDB" id="A0A5N5UUC3"/>
<feature type="region of interest" description="Disordered" evidence="1">
    <location>
        <begin position="1"/>
        <end position="97"/>
    </location>
</feature>
<sequence length="97" mass="9959">MWAPPELRTFISGTDGARGPASWDASPSDPPSSWAGELTVAPVSPPVLEVSGSDDELDEFDEDESESSSAHAVPAPSPVATAAPTPSATARAPMRPM</sequence>
<dbReference type="EMBL" id="ANBP01000053">
    <property type="protein sequence ID" value="KAB7752099.1"/>
    <property type="molecule type" value="Genomic_DNA"/>
</dbReference>
<dbReference type="Proteomes" id="UP000325690">
    <property type="component" value="Unassembled WGS sequence"/>
</dbReference>
<evidence type="ECO:0000256" key="1">
    <source>
        <dbReference type="SAM" id="MobiDB-lite"/>
    </source>
</evidence>
<keyword evidence="3" id="KW-1185">Reference proteome</keyword>
<reference evidence="2 3" key="1">
    <citation type="submission" date="2012-10" db="EMBL/GenBank/DDBJ databases">
        <title>The draft sequence of the Mycobacterium pheli genome.</title>
        <authorList>
            <person name="Pettersson B.M.F."/>
            <person name="Das S."/>
            <person name="Dasgupta S."/>
            <person name="Bhattacharya A."/>
            <person name="Kirsebom L.A."/>
        </authorList>
    </citation>
    <scope>NUCLEOTIDE SEQUENCE [LARGE SCALE GENOMIC DNA]</scope>
    <source>
        <strain evidence="2 3">CCUG 21000</strain>
    </source>
</reference>
<feature type="compositionally biased region" description="Acidic residues" evidence="1">
    <location>
        <begin position="52"/>
        <end position="66"/>
    </location>
</feature>